<name>A0ACB0KJG6_TRIPR</name>
<comment type="caution">
    <text evidence="1">The sequence shown here is derived from an EMBL/GenBank/DDBJ whole genome shotgun (WGS) entry which is preliminary data.</text>
</comment>
<reference evidence="1" key="1">
    <citation type="submission" date="2023-10" db="EMBL/GenBank/DDBJ databases">
        <authorList>
            <person name="Rodriguez Cubillos JULIANA M."/>
            <person name="De Vega J."/>
        </authorList>
    </citation>
    <scope>NUCLEOTIDE SEQUENCE</scope>
</reference>
<dbReference type="Proteomes" id="UP001177021">
    <property type="component" value="Unassembled WGS sequence"/>
</dbReference>
<organism evidence="1 2">
    <name type="scientific">Trifolium pratense</name>
    <name type="common">Red clover</name>
    <dbReference type="NCBI Taxonomy" id="57577"/>
    <lineage>
        <taxon>Eukaryota</taxon>
        <taxon>Viridiplantae</taxon>
        <taxon>Streptophyta</taxon>
        <taxon>Embryophyta</taxon>
        <taxon>Tracheophyta</taxon>
        <taxon>Spermatophyta</taxon>
        <taxon>Magnoliopsida</taxon>
        <taxon>eudicotyledons</taxon>
        <taxon>Gunneridae</taxon>
        <taxon>Pentapetalae</taxon>
        <taxon>rosids</taxon>
        <taxon>fabids</taxon>
        <taxon>Fabales</taxon>
        <taxon>Fabaceae</taxon>
        <taxon>Papilionoideae</taxon>
        <taxon>50 kb inversion clade</taxon>
        <taxon>NPAAA clade</taxon>
        <taxon>Hologalegina</taxon>
        <taxon>IRL clade</taxon>
        <taxon>Trifolieae</taxon>
        <taxon>Trifolium</taxon>
    </lineage>
</organism>
<evidence type="ECO:0000313" key="1">
    <source>
        <dbReference type="EMBL" id="CAJ2655893.1"/>
    </source>
</evidence>
<gene>
    <name evidence="1" type="ORF">MILVUS5_LOCUS22749</name>
</gene>
<accession>A0ACB0KJG6</accession>
<protein>
    <submittedName>
        <fullName evidence="1">Uncharacterized protein</fullName>
    </submittedName>
</protein>
<keyword evidence="2" id="KW-1185">Reference proteome</keyword>
<sequence>MRITLVSLLLCYYCIYITHASPKCLEDQQSLLFQLKNNFTLLDQKPLYSPVIHQIISRSTKLRTWNKTTACCNWSGVTCDNKGRVIGLDLSGEHIIGGFNNSTSLFSLVHLRKLDLSDNNFNSSIPLGFSKLEKLTYLNLSMAGFVGRIPAVISQLTRLVTLDLSFISYSTKPQIPNLQKFIQNLTKIRKLYLDDISITSQGHEWSNALLPLHDLQELSMYNCDLSGPLDSSLSKLENLSIIILDGNNFSSPIPKTFANFKNLTTLSLSDCGLIGTFPQKIFQIKTLSILDISFNLYLQGSFPEFPLNGSIHTLLVGFTSFSGEIPRTIGNLRNLFELDLYYCQFYGTLPSSMSNLTHLTFLQLSHNHLNGIVPSFLFSIPSLEEIWLPFNQFSKFDESINVSSSILKILDLSYNYLSGPFPMSISQLHSLNNLDISSNRLNDSLQLDAILELSNLIELDLSHNSISINVNVTNVGHVFLPNIRYINFASCNLKTFPNFLLNQSTLFSLDLSDNQIQGKIPNWIWELQYLKIFNISHNLLTDLEAPRQNLISNLRLLDISFNYIYGTISPSLIAMTSTILAINLMNNNFNGVIPDMFPTSCALRTLNFHGNLLHGPIPHSLSHCSSIEVLDIGSNQIFGGFPCFLKNLPTLLVLVLRNNRLHGSIECSHSLENKPWKIIQIVDIAFNNFNGKLPEKFFTTWEKMMHDEDHVVSGFIHSGTIYYSYQDSVTVSIKGQQVKLVKILSIFTTIDFSSNYFEGPIPEVLMDFKAIHVLNFSNNALSGEIPPTIGNLKQLESLDLSNNSLVGEIPTQIASLSFLSYLNLSYNHLVGKIPTGTQLQSFEASSFEGNDGLYGFPLTKKLDYWPDLPPQPSSGRLASSIDWNFLSVELGIVFGLGIIIGPLMFWKQWRVRYWKFVDKILCWLFSRMYLEYTTDRGKAYTVLRWRYH</sequence>
<proteinExistence type="predicted"/>
<dbReference type="EMBL" id="CASHSV030000206">
    <property type="protein sequence ID" value="CAJ2655893.1"/>
    <property type="molecule type" value="Genomic_DNA"/>
</dbReference>
<evidence type="ECO:0000313" key="2">
    <source>
        <dbReference type="Proteomes" id="UP001177021"/>
    </source>
</evidence>